<dbReference type="AlphaFoldDB" id="A0A4Q9HX80"/>
<sequence length="331" mass="35263">MSIASEESAAWARWAETTNVGDIALEQLLADTRAVADDYLSGEPTAVFRETRALRNRVFALLEGHQRPRQSADLYLLAGYLCGLLAWMSSDLGDMRRAETQGRTAWLCAEIADHNGLRAWTLSTRSKIALWDGRTKDAITLARRGAAYHPSGTAGVLLACQEADAWARLGATHQAQAALTHAAEAQAAQHGEDDIAGLFSCSDFRRVNYATGVHLLSGHAATALEEATSALATPPPHAYGTAAQLHITLACAHVALGDLDGAALALRPVLALAPEQRLAPVAERLREFARAIARSPAAGGRAASSLQEMVESWYLESAPRRLALSPGSLAD</sequence>
<accession>A0A4Q9HX80</accession>
<dbReference type="InterPro" id="IPR011990">
    <property type="entry name" value="TPR-like_helical_dom_sf"/>
</dbReference>
<evidence type="ECO:0000313" key="2">
    <source>
        <dbReference type="Proteomes" id="UP000292452"/>
    </source>
</evidence>
<dbReference type="SUPFAM" id="SSF48452">
    <property type="entry name" value="TPR-like"/>
    <property type="match status" value="1"/>
</dbReference>
<protein>
    <submittedName>
        <fullName evidence="1">XRE family transcriptional regulator</fullName>
    </submittedName>
</protein>
<proteinExistence type="predicted"/>
<gene>
    <name evidence="1" type="ORF">EYS09_15065</name>
</gene>
<dbReference type="Proteomes" id="UP000292452">
    <property type="component" value="Unassembled WGS sequence"/>
</dbReference>
<keyword evidence="2" id="KW-1185">Reference proteome</keyword>
<reference evidence="1 2" key="1">
    <citation type="submission" date="2019-02" db="EMBL/GenBank/DDBJ databases">
        <title>Draft Genome Sequence of Streptomyces sp. AM-2504, identified by 16S rRNA comparative analysis as a Streptomyces Kasugaensis strain.</title>
        <authorList>
            <person name="Napolioni V."/>
            <person name="Giuliodori A.M."/>
            <person name="Spurio R."/>
            <person name="Fabbretti A."/>
        </authorList>
    </citation>
    <scope>NUCLEOTIDE SEQUENCE [LARGE SCALE GENOMIC DNA]</scope>
    <source>
        <strain evidence="1 2">AM-2504</strain>
    </source>
</reference>
<name>A0A4Q9HX80_STRKA</name>
<evidence type="ECO:0000313" key="1">
    <source>
        <dbReference type="EMBL" id="TBO58900.1"/>
    </source>
</evidence>
<comment type="caution">
    <text evidence="1">The sequence shown here is derived from an EMBL/GenBank/DDBJ whole genome shotgun (WGS) entry which is preliminary data.</text>
</comment>
<dbReference type="Gene3D" id="1.25.40.10">
    <property type="entry name" value="Tetratricopeptide repeat domain"/>
    <property type="match status" value="1"/>
</dbReference>
<dbReference type="EMBL" id="SIXH01000110">
    <property type="protein sequence ID" value="TBO58900.1"/>
    <property type="molecule type" value="Genomic_DNA"/>
</dbReference>
<organism evidence="1 2">
    <name type="scientific">Streptomyces kasugaensis</name>
    <dbReference type="NCBI Taxonomy" id="1946"/>
    <lineage>
        <taxon>Bacteria</taxon>
        <taxon>Bacillati</taxon>
        <taxon>Actinomycetota</taxon>
        <taxon>Actinomycetes</taxon>
        <taxon>Kitasatosporales</taxon>
        <taxon>Streptomycetaceae</taxon>
        <taxon>Streptomyces</taxon>
    </lineage>
</organism>